<dbReference type="FunFam" id="1.10.3560.10:FF:000001">
    <property type="entry name" value="Protein PBDC1 homolog"/>
    <property type="match status" value="1"/>
</dbReference>
<evidence type="ECO:0000256" key="3">
    <source>
        <dbReference type="ARBA" id="ARBA00061201"/>
    </source>
</evidence>
<keyword evidence="2" id="KW-0963">Cytoplasm</keyword>
<evidence type="ECO:0000313" key="6">
    <source>
        <dbReference type="EMBL" id="KAH7353962.1"/>
    </source>
</evidence>
<evidence type="ECO:0000313" key="7">
    <source>
        <dbReference type="Proteomes" id="UP000813385"/>
    </source>
</evidence>
<dbReference type="Proteomes" id="UP000813385">
    <property type="component" value="Unassembled WGS sequence"/>
</dbReference>
<organism evidence="6 7">
    <name type="scientific">Plectosphaerella cucumerina</name>
    <dbReference type="NCBI Taxonomy" id="40658"/>
    <lineage>
        <taxon>Eukaryota</taxon>
        <taxon>Fungi</taxon>
        <taxon>Dikarya</taxon>
        <taxon>Ascomycota</taxon>
        <taxon>Pezizomycotina</taxon>
        <taxon>Sordariomycetes</taxon>
        <taxon>Hypocreomycetidae</taxon>
        <taxon>Glomerellales</taxon>
        <taxon>Plectosphaerellaceae</taxon>
        <taxon>Plectosphaerella</taxon>
    </lineage>
</organism>
<dbReference type="AlphaFoldDB" id="A0A8K0X0F5"/>
<dbReference type="Gene3D" id="1.10.3560.10">
    <property type="entry name" value="yst0336 like domain"/>
    <property type="match status" value="1"/>
</dbReference>
<comment type="similarity">
    <text evidence="3">Belongs to the PBDC1 family.</text>
</comment>
<accession>A0A8K0X0F5</accession>
<dbReference type="InterPro" id="IPR021148">
    <property type="entry name" value="Polysacc_synth_dom"/>
</dbReference>
<keyword evidence="7" id="KW-1185">Reference proteome</keyword>
<name>A0A8K0X0F5_9PEZI</name>
<dbReference type="GO" id="GO:0005737">
    <property type="term" value="C:cytoplasm"/>
    <property type="evidence" value="ECO:0007669"/>
    <property type="project" value="UniProtKB-SubCell"/>
</dbReference>
<dbReference type="InterPro" id="IPR008476">
    <property type="entry name" value="PBDC1_metazoa/fungi"/>
</dbReference>
<gene>
    <name evidence="6" type="ORF">B0T11DRAFT_287715</name>
</gene>
<reference evidence="6" key="1">
    <citation type="journal article" date="2021" name="Nat. Commun.">
        <title>Genetic determinants of endophytism in the Arabidopsis root mycobiome.</title>
        <authorList>
            <person name="Mesny F."/>
            <person name="Miyauchi S."/>
            <person name="Thiergart T."/>
            <person name="Pickel B."/>
            <person name="Atanasova L."/>
            <person name="Karlsson M."/>
            <person name="Huettel B."/>
            <person name="Barry K.W."/>
            <person name="Haridas S."/>
            <person name="Chen C."/>
            <person name="Bauer D."/>
            <person name="Andreopoulos W."/>
            <person name="Pangilinan J."/>
            <person name="LaButti K."/>
            <person name="Riley R."/>
            <person name="Lipzen A."/>
            <person name="Clum A."/>
            <person name="Drula E."/>
            <person name="Henrissat B."/>
            <person name="Kohler A."/>
            <person name="Grigoriev I.V."/>
            <person name="Martin F.M."/>
            <person name="Hacquard S."/>
        </authorList>
    </citation>
    <scope>NUCLEOTIDE SEQUENCE</scope>
    <source>
        <strain evidence="6">MPI-CAGE-AT-0016</strain>
    </source>
</reference>
<evidence type="ECO:0000259" key="5">
    <source>
        <dbReference type="Pfam" id="PF04669"/>
    </source>
</evidence>
<evidence type="ECO:0000256" key="1">
    <source>
        <dbReference type="ARBA" id="ARBA00004496"/>
    </source>
</evidence>
<comment type="caution">
    <text evidence="6">The sequence shown here is derived from an EMBL/GenBank/DDBJ whole genome shotgun (WGS) entry which is preliminary data.</text>
</comment>
<sequence length="164" mass="19259">MDAFDQASQLPQNIPTNFNAAEADNLEDIEKQFAVKAVQHMETYWNILEKVKGSALRLTRLDDEIYEHLTTDFPEFDPAEPIDEDKMKSKTGKERWRKFMMAYEKKVDDYNFGTMLRTDPKVEYGRDETIFVPRMQFYAVEIARNRKGLNDWIYEKAQAGKASK</sequence>
<evidence type="ECO:0000256" key="2">
    <source>
        <dbReference type="ARBA" id="ARBA00022490"/>
    </source>
</evidence>
<dbReference type="EMBL" id="JAGPXD010000005">
    <property type="protein sequence ID" value="KAH7353962.1"/>
    <property type="molecule type" value="Genomic_DNA"/>
</dbReference>
<evidence type="ECO:0000256" key="4">
    <source>
        <dbReference type="ARBA" id="ARBA00069779"/>
    </source>
</evidence>
<dbReference type="PANTHER" id="PTHR13410:SF9">
    <property type="entry name" value="PROTEIN PBDC1"/>
    <property type="match status" value="1"/>
</dbReference>
<dbReference type="PANTHER" id="PTHR13410">
    <property type="entry name" value="PROTEIN PBDC1"/>
    <property type="match status" value="1"/>
</dbReference>
<proteinExistence type="inferred from homology"/>
<feature type="domain" description="Polysaccharide biosynthesis" evidence="5">
    <location>
        <begin position="29"/>
        <end position="155"/>
    </location>
</feature>
<dbReference type="OrthoDB" id="10248897at2759"/>
<comment type="subcellular location">
    <subcellularLocation>
        <location evidence="1">Cytoplasm</location>
    </subcellularLocation>
</comment>
<dbReference type="Pfam" id="PF04669">
    <property type="entry name" value="PBDC1"/>
    <property type="match status" value="1"/>
</dbReference>
<dbReference type="InterPro" id="IPR023139">
    <property type="entry name" value="PBDC1-like_dom_sf"/>
</dbReference>
<protein>
    <recommendedName>
        <fullName evidence="4">Protein PBDC1 homolog</fullName>
    </recommendedName>
</protein>